<name>A0A4Y9XRD4_9APHY</name>
<dbReference type="AlphaFoldDB" id="A0A4Y9XRD4"/>
<dbReference type="GO" id="GO:0101031">
    <property type="term" value="C:protein folding chaperone complex"/>
    <property type="evidence" value="ECO:0007669"/>
    <property type="project" value="TreeGrafter"/>
</dbReference>
<dbReference type="EMBL" id="SEKV01000905">
    <property type="protein sequence ID" value="TFY52884.1"/>
    <property type="molecule type" value="Genomic_DNA"/>
</dbReference>
<dbReference type="InterPro" id="IPR051966">
    <property type="entry name" value="RPAP3"/>
</dbReference>
<feature type="compositionally biased region" description="Low complexity" evidence="6">
    <location>
        <begin position="221"/>
        <end position="238"/>
    </location>
</feature>
<reference evidence="8 9" key="1">
    <citation type="submission" date="2019-01" db="EMBL/GenBank/DDBJ databases">
        <title>Genome sequencing of the rare red list fungi Fomitopsis rosea.</title>
        <authorList>
            <person name="Buettner E."/>
            <person name="Kellner H."/>
        </authorList>
    </citation>
    <scope>NUCLEOTIDE SEQUENCE [LARGE SCALE GENOMIC DNA]</scope>
    <source>
        <strain evidence="8 9">DSM 105464</strain>
    </source>
</reference>
<feature type="region of interest" description="Disordered" evidence="6">
    <location>
        <begin position="124"/>
        <end position="255"/>
    </location>
</feature>
<dbReference type="InterPro" id="IPR019734">
    <property type="entry name" value="TPR_rpt"/>
</dbReference>
<gene>
    <name evidence="8" type="ORF">EVJ58_g9759</name>
</gene>
<dbReference type="Gene3D" id="1.25.40.10">
    <property type="entry name" value="Tetratricopeptide repeat domain"/>
    <property type="match status" value="1"/>
</dbReference>
<dbReference type="PROSITE" id="PS50005">
    <property type="entry name" value="TPR"/>
    <property type="match status" value="2"/>
</dbReference>
<feature type="domain" description="RNA-polymerase II-associated protein 3-like C-terminal" evidence="7">
    <location>
        <begin position="253"/>
        <end position="346"/>
    </location>
</feature>
<dbReference type="PANTHER" id="PTHR46423:SF1">
    <property type="entry name" value="RNA POLYMERASE II-ASSOCIATED PROTEIN 3"/>
    <property type="match status" value="1"/>
</dbReference>
<feature type="compositionally biased region" description="Polar residues" evidence="6">
    <location>
        <begin position="181"/>
        <end position="191"/>
    </location>
</feature>
<feature type="repeat" description="TPR" evidence="5">
    <location>
        <begin position="74"/>
        <end position="107"/>
    </location>
</feature>
<evidence type="ECO:0000256" key="6">
    <source>
        <dbReference type="SAM" id="MobiDB-lite"/>
    </source>
</evidence>
<dbReference type="Proteomes" id="UP000298390">
    <property type="component" value="Unassembled WGS sequence"/>
</dbReference>
<comment type="similarity">
    <text evidence="3">Belongs to the RPAP3 family.</text>
</comment>
<dbReference type="InterPro" id="IPR011990">
    <property type="entry name" value="TPR-like_helical_dom_sf"/>
</dbReference>
<evidence type="ECO:0000256" key="4">
    <source>
        <dbReference type="ARBA" id="ARBA00040133"/>
    </source>
</evidence>
<evidence type="ECO:0000256" key="3">
    <source>
        <dbReference type="ARBA" id="ARBA00038275"/>
    </source>
</evidence>
<comment type="caution">
    <text evidence="8">The sequence shown here is derived from an EMBL/GenBank/DDBJ whole genome shotgun (WGS) entry which is preliminary data.</text>
</comment>
<dbReference type="Pfam" id="PF13877">
    <property type="entry name" value="RPAP3_C"/>
    <property type="match status" value="1"/>
</dbReference>
<evidence type="ECO:0000313" key="8">
    <source>
        <dbReference type="EMBL" id="TFY52884.1"/>
    </source>
</evidence>
<dbReference type="SMART" id="SM00028">
    <property type="entry name" value="TPR"/>
    <property type="match status" value="3"/>
</dbReference>
<protein>
    <recommendedName>
        <fullName evidence="4">RNA polymerase II-associated protein 3</fullName>
    </recommendedName>
</protein>
<sequence>MSVPKGQAEKDKGNAAFKAGDFPTAIGHYSAAIVADPTNPTYPLNRAAAYLKLGKNEDAERDCDKVLTLDRHNVKATFRRGQAKAALQRLAEARADFWKVLEIEPANDAVKAELKKIEDALKAQGVPKPKKQPVDIPAPPLASGSAPAAAPKRRRVPIEIVEGPAPSTSKAASATAKPADNSITPVSSRPLTDSRRGRGVGGGIFRPNGEHTIFGEKQKHTSSPPAAAPSSPHTTQTPAPAPGRKTNGAPRKPPKTLFEFSREWEKQLSAKDRWDFLSGISPTALPSLFQSSLEAPLLTSIVDTLRDVLTAQPDEKTRERVREYMIGLSCVQRFSTVVLFMSAGEKQSAKEVWQLLGGGEGEKAWGVS</sequence>
<proteinExistence type="inferred from homology"/>
<keyword evidence="2 5" id="KW-0802">TPR repeat</keyword>
<evidence type="ECO:0000313" key="9">
    <source>
        <dbReference type="Proteomes" id="UP000298390"/>
    </source>
</evidence>
<keyword evidence="1" id="KW-0677">Repeat</keyword>
<evidence type="ECO:0000256" key="5">
    <source>
        <dbReference type="PROSITE-ProRule" id="PRU00339"/>
    </source>
</evidence>
<feature type="repeat" description="TPR" evidence="5">
    <location>
        <begin position="6"/>
        <end position="39"/>
    </location>
</feature>
<feature type="compositionally biased region" description="Low complexity" evidence="6">
    <location>
        <begin position="141"/>
        <end position="150"/>
    </location>
</feature>
<dbReference type="SUPFAM" id="SSF48452">
    <property type="entry name" value="TPR-like"/>
    <property type="match status" value="1"/>
</dbReference>
<evidence type="ECO:0000256" key="1">
    <source>
        <dbReference type="ARBA" id="ARBA00022737"/>
    </source>
</evidence>
<dbReference type="Pfam" id="PF13414">
    <property type="entry name" value="TPR_11"/>
    <property type="match status" value="1"/>
</dbReference>
<evidence type="ECO:0000259" key="7">
    <source>
        <dbReference type="Pfam" id="PF13877"/>
    </source>
</evidence>
<accession>A0A4Y9XRD4</accession>
<dbReference type="InterPro" id="IPR025986">
    <property type="entry name" value="RPAP3-like_C"/>
</dbReference>
<feature type="compositionally biased region" description="Low complexity" evidence="6">
    <location>
        <begin position="164"/>
        <end position="179"/>
    </location>
</feature>
<dbReference type="PANTHER" id="PTHR46423">
    <property type="entry name" value="RNA POLYMERASE II-ASSOCIATED PROTEIN 3"/>
    <property type="match status" value="1"/>
</dbReference>
<dbReference type="STRING" id="34475.A0A4Y9XRD4"/>
<evidence type="ECO:0000256" key="2">
    <source>
        <dbReference type="ARBA" id="ARBA00022803"/>
    </source>
</evidence>
<organism evidence="8 9">
    <name type="scientific">Rhodofomes roseus</name>
    <dbReference type="NCBI Taxonomy" id="34475"/>
    <lineage>
        <taxon>Eukaryota</taxon>
        <taxon>Fungi</taxon>
        <taxon>Dikarya</taxon>
        <taxon>Basidiomycota</taxon>
        <taxon>Agaricomycotina</taxon>
        <taxon>Agaricomycetes</taxon>
        <taxon>Polyporales</taxon>
        <taxon>Rhodofomes</taxon>
    </lineage>
</organism>